<dbReference type="Pfam" id="PF25023">
    <property type="entry name" value="TEN_YD-shell"/>
    <property type="match status" value="1"/>
</dbReference>
<proteinExistence type="predicted"/>
<gene>
    <name evidence="5" type="ORF">GCM10009827_002410</name>
</gene>
<feature type="domain" description="Hint" evidence="4">
    <location>
        <begin position="2070"/>
        <end position="2171"/>
    </location>
</feature>
<dbReference type="InterPro" id="IPR022385">
    <property type="entry name" value="Rhs_assc_core"/>
</dbReference>
<dbReference type="Gene3D" id="2.180.10.10">
    <property type="entry name" value="RHS repeat-associated core"/>
    <property type="match status" value="1"/>
</dbReference>
<dbReference type="NCBIfam" id="TIGR01643">
    <property type="entry name" value="YD_repeat_2x"/>
    <property type="match status" value="3"/>
</dbReference>
<dbReference type="Pfam" id="PF05593">
    <property type="entry name" value="RHS_repeat"/>
    <property type="match status" value="2"/>
</dbReference>
<feature type="compositionally biased region" description="Low complexity" evidence="2">
    <location>
        <begin position="2016"/>
        <end position="2036"/>
    </location>
</feature>
<reference evidence="5 6" key="1">
    <citation type="journal article" date="2019" name="Int. J. Syst. Evol. Microbiol.">
        <title>The Global Catalogue of Microorganisms (GCM) 10K type strain sequencing project: providing services to taxonomists for standard genome sequencing and annotation.</title>
        <authorList>
            <consortium name="The Broad Institute Genomics Platform"/>
            <consortium name="The Broad Institute Genome Sequencing Center for Infectious Disease"/>
            <person name="Wu L."/>
            <person name="Ma J."/>
        </authorList>
    </citation>
    <scope>NUCLEOTIDE SEQUENCE [LARGE SCALE GENOMIC DNA]</scope>
    <source>
        <strain evidence="5 6">JCM 15933</strain>
    </source>
</reference>
<protein>
    <submittedName>
        <fullName evidence="5">RHS repeat-associated core domain-containing protein</fullName>
    </submittedName>
</protein>
<feature type="chain" id="PRO_5047159074" evidence="3">
    <location>
        <begin position="49"/>
        <end position="2354"/>
    </location>
</feature>
<dbReference type="InterPro" id="IPR036844">
    <property type="entry name" value="Hint_dom_sf"/>
</dbReference>
<feature type="compositionally biased region" description="Gly residues" evidence="2">
    <location>
        <begin position="2045"/>
        <end position="2066"/>
    </location>
</feature>
<feature type="region of interest" description="Disordered" evidence="2">
    <location>
        <begin position="2270"/>
        <end position="2291"/>
    </location>
</feature>
<dbReference type="PROSITE" id="PS50818">
    <property type="entry name" value="INTEIN_C_TER"/>
    <property type="match status" value="1"/>
</dbReference>
<dbReference type="Pfam" id="PF07591">
    <property type="entry name" value="PT-HINT"/>
    <property type="match status" value="1"/>
</dbReference>
<comment type="caution">
    <text evidence="5">The sequence shown here is derived from an EMBL/GenBank/DDBJ whole genome shotgun (WGS) entry which is preliminary data.</text>
</comment>
<dbReference type="SUPFAM" id="SSF51294">
    <property type="entry name" value="Hedgehog/intein (Hint) domain"/>
    <property type="match status" value="1"/>
</dbReference>
<dbReference type="CDD" id="cd00081">
    <property type="entry name" value="Hint"/>
    <property type="match status" value="1"/>
</dbReference>
<sequence length="2354" mass="253254">MTGVFGPPGLPLLPGRSRRLFGRVTRTVAASAILALAANCLVVPPVQAAPKVTKPEAAQRFKDVPGGTVAVKQPQPGTASAAARRATVGSVQWPAAATADVNIAAARSQLRASGSASPAETSVSVPGAPLRVVAGAKGPEQVRVQTLSQDEVRAAGVQGVMFRVARTDAAASTGVVKLEASYGAFESAFGADWSSRLRLLVIPECHQTRPEDAACRAVPVKSDNNVKTKTVTGEVTLPAPVTTAAASKLTSGNVMVALAAGPSGGAGDFGATTLAPSSTWSQGGSAGGFSWSYPMRVPPAVGGPGPTVGLSYSSQSVDGRQAASNNQPGWIGEGFSYDTGFIERRYVGCADDKADDKGSKANNTEDTGDMCWATDNAVMSLNGGGGELLKDGSGLWHPVQDDGSRIEKVIGGANTNGDDNGEYWKVTAADGTKYFFGRNRLPGWTANKAETNSVQAVPVAGNHATEPCKASTFAASFCTQAYRWNLDYIEDIYGNTASLWYARDTNYYAKNKQENSPVVYHRDAYPVRIDYGTDNRTVVNGVRTDSAYTGTAAPAQVHFGVSDRCVTANCGTKDKTNWPDTPWDQNCASSGTCWQSAPTFWSSKRLTSVTTKVRKGSGYQDVDQWNLRQSFPDPGDGTRAGLWLEGITHKGLNGATITLPEVTFEGIQLPNRVDAVWSDFAPAMNWWRITSIRTEAGAEIAVDYSDPDCTNPVRLPNSNALDSNTLRCYPVKWVPQGYTQPRTDYFHKYVVDSVQQIDLTAGGSATKTFYEYENPENLPLWHWDGEDGLVQAKYKTWGQWRGYPYVKTKFGEGPKQQVLRAQYFRGMHGDKTASGTRTVNVTGLEGGPFPDYEQFAGMVREQLVYLDGAVNAGTVTTPWRSTTPAASRTINGVVTESRYTGSEKTATRALISGGQWRRFETVTENDQQGVPLKIKDLGDPADPDDDKCTVHEYLPNTDPNVWVLRSAKRVRTWAGDCTAGGPSAADQVISDLRYTYDNLAYGATPTTGLVTKIERMSAWNGGNVQFQTVGTYKHDPHGRTTESTDIAGRLSKTDYSPATGGPLVGMTTTNPKLWTTTVVIDPAHGEVLSESDVNSRVTSAQYDALGRRTKVWNADRLQASNLNTPSVEYRYTISKTSVNAVETLSQDANGNYQSLFELYDGLLRPRQKQAKAVGGGRIIADTNFYDSFGRVWKSNAAYDTTGTAGLTLHQPADLDVPAQSRIDFDTAGRPIEAALYSENVYKWSTVTKYYGDYTTVTPPLGGTAGATFTDSRGQTTKLRQYHGGTPTGTYDEISYSYNKTGQVEKITDASGNVWSYEFDELGRTKKSTDPDRGATEYTYNTSDQLVQVKDAENRVLAYTYDDLDRPTSIRDGSETGPLRVQTVYDLPAKGLTKSVSRFVGTNEYKTELVTADALYRPTQTRVTLPQSEGVLGTSFAVRNTYKVNGDLNTVTFPAAGNLAGETLTYEYDSTYGLPKALTTNYGDVTHYVTDATYTEFGESSSVIRSTALTGAPFVQSKTEYDDVTHQVKRQAVLKSVGSAYVADAEYKYDPAGNLIKIDDNPLNGQRDTQCFEYDHARRLKQAWTPQSGDCSTSPASTTMGGPAPYWQEWDFGAAADPKGRTGSRLKEIDHLTPTGLQTTDYTYPNQGVAGTQPHLLKGSTLKNSTGQVLKTSTYEYDKTGNTTSRPGPNGQQNLQWDAEGRLTSVTDPTGTTSYVYDGAGNRLLAKDSTGATLYVGNMEIKLTGASTLTTTRFYSFNGQVVGQRTGSGIAWLCGDQQGTGNVAISGDAAQTVTRRRQTPYGEARGAAVSWPNKKGFVGGTADPTGLVHLGAREYDPNTGRFISLDPLVDFNDPQQMHGYAYASNNPTTLSDPSGLKGVGDFFKGFLSGLWNSLKFWEAFFGILKMLRDPKGAWNGLKGEAKKWEKKTGNFVMGWACAISGICDQIASCVGGDATAYDCGVTIGELAGEMLITALSGGAGLSARGAALAKKLAEKFNVKIPGIDTGPSHNRDGNGNGNSSDGDGSSSGDSGNSGDTTKSGDKTGDGGDGNNSGGDGKSGDQNSGGDGDSCKHSFDPETRVLMADGTVKAIKDIQVGDEVLATDPETGETRAQVVEALHRNLDAEFATLDVVDGEGGKATLQTTANHPFWNESHERWEHAGELASGDLLVAPDGSTATVSASVVWTGAKYMHDLTVARMHTYYVLAGASPVLVHNCPKDEDNDNYAADDPYSPKNVKARSDQWKGHFKQNRSYFQVPPAIHEIVRRIMTDPTYPQRRNPNQTRDNFGGHNLPAGHFGRGFGGEPIYDLGDGSQFRVVRRRSDGALAWVGLDQHGVHDYSKVYQYPWATAPVVTSVP</sequence>
<feature type="region of interest" description="Disordered" evidence="2">
    <location>
        <begin position="1999"/>
        <end position="2073"/>
    </location>
</feature>
<dbReference type="InterPro" id="IPR006141">
    <property type="entry name" value="Intein_N"/>
</dbReference>
<evidence type="ECO:0000256" key="3">
    <source>
        <dbReference type="SAM" id="SignalP"/>
    </source>
</evidence>
<dbReference type="NCBIfam" id="TIGR03696">
    <property type="entry name" value="Rhs_assc_core"/>
    <property type="match status" value="1"/>
</dbReference>
<dbReference type="InterPro" id="IPR003587">
    <property type="entry name" value="Hint_dom_N"/>
</dbReference>
<dbReference type="PROSITE" id="PS50817">
    <property type="entry name" value="INTEIN_N_TER"/>
    <property type="match status" value="1"/>
</dbReference>
<dbReference type="InterPro" id="IPR031325">
    <property type="entry name" value="RHS_repeat"/>
</dbReference>
<evidence type="ECO:0000313" key="5">
    <source>
        <dbReference type="EMBL" id="GAA1499625.1"/>
    </source>
</evidence>
<dbReference type="Gene3D" id="2.170.16.10">
    <property type="entry name" value="Hedgehog/Intein (Hint) domain"/>
    <property type="match status" value="1"/>
</dbReference>
<dbReference type="PANTHER" id="PTHR32305">
    <property type="match status" value="1"/>
</dbReference>
<dbReference type="InterPro" id="IPR030934">
    <property type="entry name" value="Intein_C"/>
</dbReference>
<evidence type="ECO:0000256" key="1">
    <source>
        <dbReference type="ARBA" id="ARBA00022737"/>
    </source>
</evidence>
<dbReference type="InterPro" id="IPR050708">
    <property type="entry name" value="T6SS_VgrG/RHS"/>
</dbReference>
<dbReference type="InterPro" id="IPR056823">
    <property type="entry name" value="TEN-like_YD-shell"/>
</dbReference>
<name>A0ABN1ZIM6_9ACTN</name>
<keyword evidence="3" id="KW-0732">Signal</keyword>
<feature type="signal peptide" evidence="3">
    <location>
        <begin position="1"/>
        <end position="48"/>
    </location>
</feature>
<evidence type="ECO:0000313" key="6">
    <source>
        <dbReference type="Proteomes" id="UP001501470"/>
    </source>
</evidence>
<dbReference type="Proteomes" id="UP001501470">
    <property type="component" value="Unassembled WGS sequence"/>
</dbReference>
<evidence type="ECO:0000259" key="4">
    <source>
        <dbReference type="SMART" id="SM00306"/>
    </source>
</evidence>
<feature type="compositionally biased region" description="Polar residues" evidence="2">
    <location>
        <begin position="2273"/>
        <end position="2282"/>
    </location>
</feature>
<dbReference type="PANTHER" id="PTHR32305:SF17">
    <property type="entry name" value="TRNA NUCLEASE WAPA"/>
    <property type="match status" value="1"/>
</dbReference>
<keyword evidence="6" id="KW-1185">Reference proteome</keyword>
<keyword evidence="1" id="KW-0677">Repeat</keyword>
<dbReference type="InterPro" id="IPR006530">
    <property type="entry name" value="YD"/>
</dbReference>
<dbReference type="SMART" id="SM00306">
    <property type="entry name" value="HintN"/>
    <property type="match status" value="1"/>
</dbReference>
<dbReference type="EMBL" id="BAAAQD010000001">
    <property type="protein sequence ID" value="GAA1499625.1"/>
    <property type="molecule type" value="Genomic_DNA"/>
</dbReference>
<evidence type="ECO:0000256" key="2">
    <source>
        <dbReference type="SAM" id="MobiDB-lite"/>
    </source>
</evidence>
<accession>A0ABN1ZIM6</accession>
<organism evidence="5 6">
    <name type="scientific">Dactylosporangium maewongense</name>
    <dbReference type="NCBI Taxonomy" id="634393"/>
    <lineage>
        <taxon>Bacteria</taxon>
        <taxon>Bacillati</taxon>
        <taxon>Actinomycetota</taxon>
        <taxon>Actinomycetes</taxon>
        <taxon>Micromonosporales</taxon>
        <taxon>Micromonosporaceae</taxon>
        <taxon>Dactylosporangium</taxon>
    </lineage>
</organism>